<dbReference type="EMBL" id="BTFW01000001">
    <property type="protein sequence ID" value="GMM59913.1"/>
    <property type="molecule type" value="Genomic_DNA"/>
</dbReference>
<evidence type="ECO:0000256" key="1">
    <source>
        <dbReference type="SAM" id="MobiDB-lite"/>
    </source>
</evidence>
<evidence type="ECO:0008006" key="4">
    <source>
        <dbReference type="Google" id="ProtNLM"/>
    </source>
</evidence>
<reference evidence="2 3" key="1">
    <citation type="submission" date="2023-06" db="EMBL/GenBank/DDBJ databases">
        <title>Draft genome sequence of Novosphingobium sp. strain IK01.</title>
        <authorList>
            <person name="Hatamoto M."/>
            <person name="Ikarashi T."/>
            <person name="Yamaguchi T."/>
        </authorList>
    </citation>
    <scope>NUCLEOTIDE SEQUENCE [LARGE SCALE GENOMIC DNA]</scope>
    <source>
        <strain evidence="2 3">IK01</strain>
    </source>
</reference>
<organism evidence="2 3">
    <name type="scientific">Novosphingobium pituita</name>
    <dbReference type="NCBI Taxonomy" id="3056842"/>
    <lineage>
        <taxon>Bacteria</taxon>
        <taxon>Pseudomonadati</taxon>
        <taxon>Pseudomonadota</taxon>
        <taxon>Alphaproteobacteria</taxon>
        <taxon>Sphingomonadales</taxon>
        <taxon>Sphingomonadaceae</taxon>
        <taxon>Novosphingobium</taxon>
    </lineage>
</organism>
<protein>
    <recommendedName>
        <fullName evidence="4">Lysis protein</fullName>
    </recommendedName>
</protein>
<evidence type="ECO:0000313" key="3">
    <source>
        <dbReference type="Proteomes" id="UP001187221"/>
    </source>
</evidence>
<gene>
    <name evidence="2" type="ORF">NUTIK01_06900</name>
</gene>
<feature type="region of interest" description="Disordered" evidence="1">
    <location>
        <begin position="106"/>
        <end position="127"/>
    </location>
</feature>
<dbReference type="Proteomes" id="UP001187221">
    <property type="component" value="Unassembled WGS sequence"/>
</dbReference>
<keyword evidence="3" id="KW-1185">Reference proteome</keyword>
<evidence type="ECO:0000313" key="2">
    <source>
        <dbReference type="EMBL" id="GMM59913.1"/>
    </source>
</evidence>
<sequence length="171" mass="17744">MLETIIPLLSRWKWGLALAGLLAFAGLGAAALHYRGALRTEQAGRAADRASYVAAQAEATRLSAEAIHHQEAVYQMKAAKQDTAHETELAQARAAGAAYADAHRVRGQTAGSTPGNPALGAQSSDPGLRESLPAVGVVVSEADVQACSEVTAYALSLRDWALGLGEGQNTP</sequence>
<dbReference type="RefSeq" id="WP_317973744.1">
    <property type="nucleotide sequence ID" value="NZ_BTFW01000001.1"/>
</dbReference>
<feature type="compositionally biased region" description="Polar residues" evidence="1">
    <location>
        <begin position="109"/>
        <end position="125"/>
    </location>
</feature>
<name>A0ABQ6P3S7_9SPHN</name>
<accession>A0ABQ6P3S7</accession>
<comment type="caution">
    <text evidence="2">The sequence shown here is derived from an EMBL/GenBank/DDBJ whole genome shotgun (WGS) entry which is preliminary data.</text>
</comment>
<proteinExistence type="predicted"/>